<dbReference type="GO" id="GO:0030182">
    <property type="term" value="P:neuron differentiation"/>
    <property type="evidence" value="ECO:0007669"/>
    <property type="project" value="TreeGrafter"/>
</dbReference>
<evidence type="ECO:0000313" key="8">
    <source>
        <dbReference type="Proteomes" id="UP000054359"/>
    </source>
</evidence>
<dbReference type="GO" id="GO:0005634">
    <property type="term" value="C:nucleus"/>
    <property type="evidence" value="ECO:0007669"/>
    <property type="project" value="UniProtKB-SubCell"/>
</dbReference>
<dbReference type="InterPro" id="IPR009071">
    <property type="entry name" value="HMG_box_dom"/>
</dbReference>
<evidence type="ECO:0000256" key="2">
    <source>
        <dbReference type="ARBA" id="ARBA00023125"/>
    </source>
</evidence>
<dbReference type="Pfam" id="PF00505">
    <property type="entry name" value="HMG_box"/>
    <property type="match status" value="1"/>
</dbReference>
<evidence type="ECO:0000256" key="3">
    <source>
        <dbReference type="ARBA" id="ARBA00023242"/>
    </source>
</evidence>
<dbReference type="SUPFAM" id="SSF47095">
    <property type="entry name" value="HMG-box"/>
    <property type="match status" value="1"/>
</dbReference>
<dbReference type="PANTHER" id="PTHR10270">
    <property type="entry name" value="SOX TRANSCRIPTION FACTOR"/>
    <property type="match status" value="1"/>
</dbReference>
<dbReference type="Proteomes" id="UP000054359">
    <property type="component" value="Unassembled WGS sequence"/>
</dbReference>
<dbReference type="SMART" id="SM00398">
    <property type="entry name" value="HMG"/>
    <property type="match status" value="1"/>
</dbReference>
<dbReference type="EMBL" id="KK114489">
    <property type="protein sequence ID" value="KFM62555.1"/>
    <property type="molecule type" value="Genomic_DNA"/>
</dbReference>
<dbReference type="PRINTS" id="PR00886">
    <property type="entry name" value="HIGHMOBLTY12"/>
</dbReference>
<dbReference type="OrthoDB" id="6247875at2759"/>
<dbReference type="FunFam" id="1.10.30.10:FF:000002">
    <property type="entry name" value="transcription factor Sox-2"/>
    <property type="match status" value="1"/>
</dbReference>
<comment type="subcellular location">
    <subcellularLocation>
        <location evidence="1">Nucleus</location>
    </subcellularLocation>
</comment>
<dbReference type="GO" id="GO:0001228">
    <property type="term" value="F:DNA-binding transcription activator activity, RNA polymerase II-specific"/>
    <property type="evidence" value="ECO:0007669"/>
    <property type="project" value="TreeGrafter"/>
</dbReference>
<gene>
    <name evidence="7" type="ORF">X975_25880</name>
</gene>
<dbReference type="GO" id="GO:0007420">
    <property type="term" value="P:brain development"/>
    <property type="evidence" value="ECO:0007669"/>
    <property type="project" value="TreeGrafter"/>
</dbReference>
<dbReference type="CDD" id="cd22029">
    <property type="entry name" value="HMG-box_SoxC"/>
    <property type="match status" value="1"/>
</dbReference>
<evidence type="ECO:0000256" key="5">
    <source>
        <dbReference type="SAM" id="MobiDB-lite"/>
    </source>
</evidence>
<dbReference type="AlphaFoldDB" id="A0A087TBR6"/>
<name>A0A087TBR6_STEMI</name>
<proteinExistence type="predicted"/>
<keyword evidence="3 4" id="KW-0539">Nucleus</keyword>
<evidence type="ECO:0000256" key="4">
    <source>
        <dbReference type="PROSITE-ProRule" id="PRU00267"/>
    </source>
</evidence>
<keyword evidence="2 4" id="KW-0238">DNA-binding</keyword>
<feature type="non-terminal residue" evidence="7">
    <location>
        <position position="391"/>
    </location>
</feature>
<protein>
    <submittedName>
        <fullName evidence="7">Putative transcription factor SOX-14</fullName>
    </submittedName>
</protein>
<dbReference type="PANTHER" id="PTHR10270:SF323">
    <property type="entry name" value="TRANSCRIPTION FACTOR SOX-14-RELATED"/>
    <property type="match status" value="1"/>
</dbReference>
<organism evidence="7 8">
    <name type="scientific">Stegodyphus mimosarum</name>
    <name type="common">African social velvet spider</name>
    <dbReference type="NCBI Taxonomy" id="407821"/>
    <lineage>
        <taxon>Eukaryota</taxon>
        <taxon>Metazoa</taxon>
        <taxon>Ecdysozoa</taxon>
        <taxon>Arthropoda</taxon>
        <taxon>Chelicerata</taxon>
        <taxon>Arachnida</taxon>
        <taxon>Araneae</taxon>
        <taxon>Araneomorphae</taxon>
        <taxon>Entelegynae</taxon>
        <taxon>Eresoidea</taxon>
        <taxon>Eresidae</taxon>
        <taxon>Stegodyphus</taxon>
    </lineage>
</organism>
<dbReference type="STRING" id="407821.A0A087TBR6"/>
<feature type="domain" description="HMG box" evidence="6">
    <location>
        <begin position="56"/>
        <end position="124"/>
    </location>
</feature>
<feature type="region of interest" description="Disordered" evidence="5">
    <location>
        <begin position="117"/>
        <end position="148"/>
    </location>
</feature>
<evidence type="ECO:0000313" key="7">
    <source>
        <dbReference type="EMBL" id="KFM62555.1"/>
    </source>
</evidence>
<accession>A0A087TBR6</accession>
<dbReference type="InterPro" id="IPR050140">
    <property type="entry name" value="SRY-related_HMG-box_TF-like"/>
</dbReference>
<dbReference type="OMA" id="EQPDMHN"/>
<feature type="DNA-binding region" description="HMG box" evidence="4">
    <location>
        <begin position="56"/>
        <end position="124"/>
    </location>
</feature>
<reference evidence="7 8" key="1">
    <citation type="submission" date="2013-11" db="EMBL/GenBank/DDBJ databases">
        <title>Genome sequencing of Stegodyphus mimosarum.</title>
        <authorList>
            <person name="Bechsgaard J."/>
        </authorList>
    </citation>
    <scope>NUCLEOTIDE SEQUENCE [LARGE SCALE GENOMIC DNA]</scope>
</reference>
<dbReference type="PROSITE" id="PS50118">
    <property type="entry name" value="HMG_BOX_2"/>
    <property type="match status" value="1"/>
</dbReference>
<dbReference type="GO" id="GO:0000978">
    <property type="term" value="F:RNA polymerase II cis-regulatory region sequence-specific DNA binding"/>
    <property type="evidence" value="ECO:0007669"/>
    <property type="project" value="TreeGrafter"/>
</dbReference>
<dbReference type="GO" id="GO:0000122">
    <property type="term" value="P:negative regulation of transcription by RNA polymerase II"/>
    <property type="evidence" value="ECO:0007669"/>
    <property type="project" value="TreeGrafter"/>
</dbReference>
<feature type="region of interest" description="Disordered" evidence="5">
    <location>
        <begin position="206"/>
        <end position="238"/>
    </location>
</feature>
<dbReference type="Gene3D" id="1.10.30.10">
    <property type="entry name" value="High mobility group box domain"/>
    <property type="match status" value="1"/>
</dbReference>
<evidence type="ECO:0000259" key="6">
    <source>
        <dbReference type="PROSITE" id="PS50118"/>
    </source>
</evidence>
<keyword evidence="8" id="KW-1185">Reference proteome</keyword>
<sequence length="391" mass="43148">MTPAIMDGTSLLSSQFNSRSPAFAKKFEIFGSLRVNANSRTPYTDATQCKKQTNHVKRPMNAFMVWSQMERRKICQEQPDMHNAEISKKLGKAWKELPPEDKKLYIEEADRLREMHSKQYPDYKYRPRKKSKPNPKVDKTKTHNTASSSIVVLQNKHSAAGKSSSRAKHARTSINLSAQLGPNSNASNVYPNRMKLKLATKDVKKLKNSVRVSKHVPTSTARLTPPPSSPSSDEGSHLDVTNYYSDHHSLYSKKPVITIKQEPSSTITSSTVTTTTNSSVLTSFPISIKTEPSSDECVSSSMSSASSSVSNSSGITNELSDLDISDLSDMTSLLDSTWGNFNLTPITDIESSTSPFDFPDYVNPVEYSDLGGIDDIWSSGLLGCDTSILDC</sequence>
<dbReference type="InterPro" id="IPR036910">
    <property type="entry name" value="HMG_box_dom_sf"/>
</dbReference>
<evidence type="ECO:0000256" key="1">
    <source>
        <dbReference type="ARBA" id="ARBA00004123"/>
    </source>
</evidence>